<name>A0ABN2T4E0_9ACTN</name>
<evidence type="ECO:0000313" key="2">
    <source>
        <dbReference type="EMBL" id="GAA1998058.1"/>
    </source>
</evidence>
<feature type="region of interest" description="Disordered" evidence="1">
    <location>
        <begin position="1"/>
        <end position="44"/>
    </location>
</feature>
<dbReference type="EMBL" id="BAAAQM010000061">
    <property type="protein sequence ID" value="GAA1998058.1"/>
    <property type="molecule type" value="Genomic_DNA"/>
</dbReference>
<dbReference type="Proteomes" id="UP001499854">
    <property type="component" value="Unassembled WGS sequence"/>
</dbReference>
<evidence type="ECO:0000313" key="3">
    <source>
        <dbReference type="Proteomes" id="UP001499854"/>
    </source>
</evidence>
<sequence>MTHQHRRSRRRPQRTRRRNRRPRQRVQQRRLAHAGGAGEGGEEWRVRGVEAGEDCCGEDVFDLRAGAAGRGRGGEVEGEAQGGDRLQQGFGRRGEIGGC</sequence>
<keyword evidence="3" id="KW-1185">Reference proteome</keyword>
<feature type="region of interest" description="Disordered" evidence="1">
    <location>
        <begin position="68"/>
        <end position="99"/>
    </location>
</feature>
<proteinExistence type="predicted"/>
<gene>
    <name evidence="2" type="ORF">GCM10009838_74200</name>
</gene>
<organism evidence="2 3">
    <name type="scientific">Catenulispora subtropica</name>
    <dbReference type="NCBI Taxonomy" id="450798"/>
    <lineage>
        <taxon>Bacteria</taxon>
        <taxon>Bacillati</taxon>
        <taxon>Actinomycetota</taxon>
        <taxon>Actinomycetes</taxon>
        <taxon>Catenulisporales</taxon>
        <taxon>Catenulisporaceae</taxon>
        <taxon>Catenulispora</taxon>
    </lineage>
</organism>
<feature type="compositionally biased region" description="Basic residues" evidence="1">
    <location>
        <begin position="1"/>
        <end position="32"/>
    </location>
</feature>
<protein>
    <submittedName>
        <fullName evidence="2">Uncharacterized protein</fullName>
    </submittedName>
</protein>
<comment type="caution">
    <text evidence="2">The sequence shown here is derived from an EMBL/GenBank/DDBJ whole genome shotgun (WGS) entry which is preliminary data.</text>
</comment>
<accession>A0ABN2T4E0</accession>
<evidence type="ECO:0000256" key="1">
    <source>
        <dbReference type="SAM" id="MobiDB-lite"/>
    </source>
</evidence>
<reference evidence="2 3" key="1">
    <citation type="journal article" date="2019" name="Int. J. Syst. Evol. Microbiol.">
        <title>The Global Catalogue of Microorganisms (GCM) 10K type strain sequencing project: providing services to taxonomists for standard genome sequencing and annotation.</title>
        <authorList>
            <consortium name="The Broad Institute Genomics Platform"/>
            <consortium name="The Broad Institute Genome Sequencing Center for Infectious Disease"/>
            <person name="Wu L."/>
            <person name="Ma J."/>
        </authorList>
    </citation>
    <scope>NUCLEOTIDE SEQUENCE [LARGE SCALE GENOMIC DNA]</scope>
    <source>
        <strain evidence="2 3">JCM 16013</strain>
    </source>
</reference>